<accession>A0A1I2LD12</accession>
<feature type="transmembrane region" description="Helical" evidence="2">
    <location>
        <begin position="120"/>
        <end position="137"/>
    </location>
</feature>
<dbReference type="CDD" id="cd01949">
    <property type="entry name" value="GGDEF"/>
    <property type="match status" value="1"/>
</dbReference>
<evidence type="ECO:0000259" key="4">
    <source>
        <dbReference type="PROSITE" id="PS50887"/>
    </source>
</evidence>
<reference evidence="5 6" key="1">
    <citation type="submission" date="2016-10" db="EMBL/GenBank/DDBJ databases">
        <authorList>
            <person name="de Groot N.N."/>
        </authorList>
    </citation>
    <scope>NUCLEOTIDE SEQUENCE [LARGE SCALE GENOMIC DNA]</scope>
    <source>
        <strain evidence="5 6">DSM 43019</strain>
    </source>
</reference>
<feature type="transmembrane region" description="Helical" evidence="2">
    <location>
        <begin position="149"/>
        <end position="171"/>
    </location>
</feature>
<organism evidence="5 6">
    <name type="scientific">Actinoplanes philippinensis</name>
    <dbReference type="NCBI Taxonomy" id="35752"/>
    <lineage>
        <taxon>Bacteria</taxon>
        <taxon>Bacillati</taxon>
        <taxon>Actinomycetota</taxon>
        <taxon>Actinomycetes</taxon>
        <taxon>Micromonosporales</taxon>
        <taxon>Micromonosporaceae</taxon>
        <taxon>Actinoplanes</taxon>
    </lineage>
</organism>
<dbReference type="STRING" id="35752.SAMN05421541_1214"/>
<dbReference type="SUPFAM" id="SSF55073">
    <property type="entry name" value="Nucleotide cyclase"/>
    <property type="match status" value="1"/>
</dbReference>
<proteinExistence type="predicted"/>
<dbReference type="EMBL" id="FONV01000021">
    <property type="protein sequence ID" value="SFF76370.1"/>
    <property type="molecule type" value="Genomic_DNA"/>
</dbReference>
<keyword evidence="2" id="KW-0472">Membrane</keyword>
<evidence type="ECO:0000313" key="5">
    <source>
        <dbReference type="EMBL" id="SFF76370.1"/>
    </source>
</evidence>
<feature type="transmembrane region" description="Helical" evidence="2">
    <location>
        <begin position="215"/>
        <end position="232"/>
    </location>
</feature>
<dbReference type="InterPro" id="IPR029016">
    <property type="entry name" value="GAF-like_dom_sf"/>
</dbReference>
<dbReference type="InterPro" id="IPR001633">
    <property type="entry name" value="EAL_dom"/>
</dbReference>
<dbReference type="Proteomes" id="UP000199645">
    <property type="component" value="Unassembled WGS sequence"/>
</dbReference>
<feature type="domain" description="GGDEF" evidence="4">
    <location>
        <begin position="478"/>
        <end position="613"/>
    </location>
</feature>
<dbReference type="PANTHER" id="PTHR33121">
    <property type="entry name" value="CYCLIC DI-GMP PHOSPHODIESTERASE PDEF"/>
    <property type="match status" value="1"/>
</dbReference>
<feature type="transmembrane region" description="Helical" evidence="2">
    <location>
        <begin position="83"/>
        <end position="108"/>
    </location>
</feature>
<dbReference type="Pfam" id="PF13185">
    <property type="entry name" value="GAF_2"/>
    <property type="match status" value="1"/>
</dbReference>
<dbReference type="InterPro" id="IPR029787">
    <property type="entry name" value="Nucleotide_cyclase"/>
</dbReference>
<dbReference type="InterPro" id="IPR035919">
    <property type="entry name" value="EAL_sf"/>
</dbReference>
<evidence type="ECO:0000313" key="6">
    <source>
        <dbReference type="Proteomes" id="UP000199645"/>
    </source>
</evidence>
<dbReference type="Gene3D" id="3.30.450.40">
    <property type="match status" value="1"/>
</dbReference>
<name>A0A1I2LD12_9ACTN</name>
<keyword evidence="2" id="KW-1133">Transmembrane helix</keyword>
<dbReference type="OrthoDB" id="23692at2"/>
<dbReference type="SUPFAM" id="SSF141868">
    <property type="entry name" value="EAL domain-like"/>
    <property type="match status" value="1"/>
</dbReference>
<feature type="transmembrane region" description="Helical" evidence="2">
    <location>
        <begin position="191"/>
        <end position="209"/>
    </location>
</feature>
<protein>
    <submittedName>
        <fullName evidence="5">Diguanylate cyclase (GGDEF) domain-containing protein</fullName>
    </submittedName>
</protein>
<dbReference type="PANTHER" id="PTHR33121:SF79">
    <property type="entry name" value="CYCLIC DI-GMP PHOSPHODIESTERASE PDED-RELATED"/>
    <property type="match status" value="1"/>
</dbReference>
<evidence type="ECO:0000259" key="3">
    <source>
        <dbReference type="PROSITE" id="PS50883"/>
    </source>
</evidence>
<feature type="transmembrane region" description="Helical" evidence="2">
    <location>
        <begin position="46"/>
        <end position="63"/>
    </location>
</feature>
<dbReference type="InterPro" id="IPR050706">
    <property type="entry name" value="Cyclic-di-GMP_PDE-like"/>
</dbReference>
<dbReference type="SMART" id="SM00267">
    <property type="entry name" value="GGDEF"/>
    <property type="match status" value="1"/>
</dbReference>
<feature type="region of interest" description="Disordered" evidence="1">
    <location>
        <begin position="352"/>
        <end position="376"/>
    </location>
</feature>
<feature type="region of interest" description="Disordered" evidence="1">
    <location>
        <begin position="303"/>
        <end position="322"/>
    </location>
</feature>
<dbReference type="Gene3D" id="3.20.20.450">
    <property type="entry name" value="EAL domain"/>
    <property type="match status" value="1"/>
</dbReference>
<evidence type="ECO:0000256" key="2">
    <source>
        <dbReference type="SAM" id="Phobius"/>
    </source>
</evidence>
<feature type="domain" description="EAL" evidence="3">
    <location>
        <begin position="619"/>
        <end position="871"/>
    </location>
</feature>
<dbReference type="PROSITE" id="PS50883">
    <property type="entry name" value="EAL"/>
    <property type="match status" value="1"/>
</dbReference>
<dbReference type="Gene3D" id="3.30.70.270">
    <property type="match status" value="1"/>
</dbReference>
<dbReference type="RefSeq" id="WP_093621283.1">
    <property type="nucleotide sequence ID" value="NZ_BOMT01000073.1"/>
</dbReference>
<dbReference type="PROSITE" id="PS50887">
    <property type="entry name" value="GGDEF"/>
    <property type="match status" value="1"/>
</dbReference>
<dbReference type="Pfam" id="PF00990">
    <property type="entry name" value="GGDEF"/>
    <property type="match status" value="1"/>
</dbReference>
<dbReference type="SUPFAM" id="SSF55781">
    <property type="entry name" value="GAF domain-like"/>
    <property type="match status" value="1"/>
</dbReference>
<dbReference type="SMART" id="SM00052">
    <property type="entry name" value="EAL"/>
    <property type="match status" value="1"/>
</dbReference>
<dbReference type="GO" id="GO:0071111">
    <property type="term" value="F:cyclic-guanylate-specific phosphodiesterase activity"/>
    <property type="evidence" value="ECO:0007669"/>
    <property type="project" value="InterPro"/>
</dbReference>
<feature type="transmembrane region" description="Helical" evidence="2">
    <location>
        <begin position="13"/>
        <end position="34"/>
    </location>
</feature>
<keyword evidence="6" id="KW-1185">Reference proteome</keyword>
<dbReference type="AlphaFoldDB" id="A0A1I2LD12"/>
<dbReference type="NCBIfam" id="TIGR00254">
    <property type="entry name" value="GGDEF"/>
    <property type="match status" value="1"/>
</dbReference>
<sequence>MAGGGVRTPGARVLALSAALAVVVVAVQAAMWHLTGAPSPRGAGPLLLGTLVLLFALAERFTVKFPVRRGAHTMTLSEIPLVLGLLMIHPALLVLVRLAGALAGLILLRGQRGSKLVFNTILYLTQATMAAVVFHLLGGPADPYGPVGWAAAFASTFVADLVSIVLISAVIALHDDSQEWRRLMSADVKELLQMPLVAVSTTLALVTALLVRQQIWAGLLLGVLVFAAYRVFDRYAQQTRTHQQVEDLYRFTRSLDGLTDARDVARTTLDQARDVVRAEETALIVPQDGRLLRMRMHGRDRFEVTPVNGSGDPGSGHHSGQAVADRITRGHVEGPTAAEPGIARDAASEVPLDHPPAAVNRDASEDSGTVDDDDWWRPARTGTPVLRPQSIAVPVRLGELSGVLYVSGCLPDTPAFTDDNLRLLQAMASHAGSALSEARLLERLRHTAAHDPLTGLPNRQRYLADLQEATDTAAADGRTVGVLLLDLDRFKDVNDGLGHDTGDDLLRQIGRRLEDRYGAHGTVSRFGGDEFALIIRDGGSQEAILALAEDVRRTVELPAPVGDLELDVQVSIGVCVAPEHGADADRLLRRADLAMYAAKDSRCGVRVYRAEDDHDTARRLALMAGLRVAVDAGTLTVVYQPKVDPAGGRVLGAEALVRWQHEGRPVPPDEFIPLAERARLIGPLTAHVLDTALADCATWRGLGHPLTVAVNLSPDMLTDPALTGQIEQALSRHGLPAAALTLEITENAIMADPTNARRTLDALHGLGVKLSIDDFGTGHSSLGRLAHLPIHEMKIDKSFVRHIVTDHTRRAVTDAALQLARALDLTVVAEGVEEQDELDYLRRHGCHAIQGYLISKPIPPVEFLTWLTTHRSAGQLAV</sequence>
<dbReference type="InterPro" id="IPR000160">
    <property type="entry name" value="GGDEF_dom"/>
</dbReference>
<dbReference type="CDD" id="cd01948">
    <property type="entry name" value="EAL"/>
    <property type="match status" value="1"/>
</dbReference>
<gene>
    <name evidence="5" type="ORF">SAMN05421541_1214</name>
</gene>
<dbReference type="InterPro" id="IPR003018">
    <property type="entry name" value="GAF"/>
</dbReference>
<dbReference type="Pfam" id="PF00563">
    <property type="entry name" value="EAL"/>
    <property type="match status" value="1"/>
</dbReference>
<dbReference type="InterPro" id="IPR043128">
    <property type="entry name" value="Rev_trsase/Diguanyl_cyclase"/>
</dbReference>
<evidence type="ECO:0000256" key="1">
    <source>
        <dbReference type="SAM" id="MobiDB-lite"/>
    </source>
</evidence>
<keyword evidence="2" id="KW-0812">Transmembrane</keyword>